<dbReference type="EMBL" id="CM046390">
    <property type="protein sequence ID" value="KAI8565571.1"/>
    <property type="molecule type" value="Genomic_DNA"/>
</dbReference>
<evidence type="ECO:0000313" key="2">
    <source>
        <dbReference type="Proteomes" id="UP001062846"/>
    </source>
</evidence>
<sequence length="119" mass="12637">MAGVRGGGVPQPLRALASAAAVLIGGFFTLSLASKATIRAIQAVTEAKRRKFALPCGVCNGIGFHICKLCKGNSTIEWSPTYDPQVINPCLCPTCDGARSVTWRNTVSTVWEKVTITNK</sequence>
<protein>
    <submittedName>
        <fullName evidence="1">Uncharacterized protein</fullName>
    </submittedName>
</protein>
<evidence type="ECO:0000313" key="1">
    <source>
        <dbReference type="EMBL" id="KAI8565571.1"/>
    </source>
</evidence>
<gene>
    <name evidence="1" type="ORF">RHMOL_Rhmol03G0270600</name>
</gene>
<keyword evidence="2" id="KW-1185">Reference proteome</keyword>
<dbReference type="Proteomes" id="UP001062846">
    <property type="component" value="Chromosome 3"/>
</dbReference>
<comment type="caution">
    <text evidence="1">The sequence shown here is derived from an EMBL/GenBank/DDBJ whole genome shotgun (WGS) entry which is preliminary data.</text>
</comment>
<name>A0ACC0PJ00_RHOML</name>
<accession>A0ACC0PJ00</accession>
<proteinExistence type="predicted"/>
<reference evidence="1" key="1">
    <citation type="submission" date="2022-02" db="EMBL/GenBank/DDBJ databases">
        <title>Plant Genome Project.</title>
        <authorList>
            <person name="Zhang R.-G."/>
        </authorList>
    </citation>
    <scope>NUCLEOTIDE SEQUENCE</scope>
    <source>
        <strain evidence="1">AT1</strain>
    </source>
</reference>
<organism evidence="1 2">
    <name type="scientific">Rhododendron molle</name>
    <name type="common">Chinese azalea</name>
    <name type="synonym">Azalea mollis</name>
    <dbReference type="NCBI Taxonomy" id="49168"/>
    <lineage>
        <taxon>Eukaryota</taxon>
        <taxon>Viridiplantae</taxon>
        <taxon>Streptophyta</taxon>
        <taxon>Embryophyta</taxon>
        <taxon>Tracheophyta</taxon>
        <taxon>Spermatophyta</taxon>
        <taxon>Magnoliopsida</taxon>
        <taxon>eudicotyledons</taxon>
        <taxon>Gunneridae</taxon>
        <taxon>Pentapetalae</taxon>
        <taxon>asterids</taxon>
        <taxon>Ericales</taxon>
        <taxon>Ericaceae</taxon>
        <taxon>Ericoideae</taxon>
        <taxon>Rhodoreae</taxon>
        <taxon>Rhododendron</taxon>
    </lineage>
</organism>